<dbReference type="CDD" id="cd07346">
    <property type="entry name" value="ABC_6TM_exporters"/>
    <property type="match status" value="1"/>
</dbReference>
<keyword evidence="4" id="KW-0067">ATP-binding</keyword>
<dbReference type="EMBL" id="FNBG01000047">
    <property type="protein sequence ID" value="SDG48519.1"/>
    <property type="molecule type" value="Genomic_DNA"/>
</dbReference>
<keyword evidence="3" id="KW-0547">Nucleotide-binding</keyword>
<dbReference type="Proteomes" id="UP000198972">
    <property type="component" value="Unassembled WGS sequence"/>
</dbReference>
<evidence type="ECO:0000256" key="3">
    <source>
        <dbReference type="ARBA" id="ARBA00022741"/>
    </source>
</evidence>
<comment type="subcellular location">
    <subcellularLocation>
        <location evidence="1">Cell membrane</location>
        <topology evidence="1">Multi-pass membrane protein</topology>
    </subcellularLocation>
</comment>
<evidence type="ECO:0000256" key="2">
    <source>
        <dbReference type="ARBA" id="ARBA00022692"/>
    </source>
</evidence>
<dbReference type="PROSITE" id="PS00211">
    <property type="entry name" value="ABC_TRANSPORTER_1"/>
    <property type="match status" value="1"/>
</dbReference>
<evidence type="ECO:0000259" key="9">
    <source>
        <dbReference type="PROSITE" id="PS50929"/>
    </source>
</evidence>
<dbReference type="InterPro" id="IPR039421">
    <property type="entry name" value="Type_1_exporter"/>
</dbReference>
<keyword evidence="5 7" id="KW-1133">Transmembrane helix</keyword>
<dbReference type="InterPro" id="IPR003439">
    <property type="entry name" value="ABC_transporter-like_ATP-bd"/>
</dbReference>
<keyword evidence="6 7" id="KW-0472">Membrane</keyword>
<dbReference type="OrthoDB" id="9802264at2"/>
<evidence type="ECO:0000313" key="10">
    <source>
        <dbReference type="EMBL" id="SDG48519.1"/>
    </source>
</evidence>
<dbReference type="Gene3D" id="1.20.1560.10">
    <property type="entry name" value="ABC transporter type 1, transmembrane domain"/>
    <property type="match status" value="1"/>
</dbReference>
<evidence type="ECO:0000259" key="8">
    <source>
        <dbReference type="PROSITE" id="PS50893"/>
    </source>
</evidence>
<dbReference type="InterPro" id="IPR003593">
    <property type="entry name" value="AAA+_ATPase"/>
</dbReference>
<protein>
    <submittedName>
        <fullName evidence="10">ABC-type multidrug transport system, ATPase and permease component</fullName>
    </submittedName>
</protein>
<dbReference type="GO" id="GO:0005886">
    <property type="term" value="C:plasma membrane"/>
    <property type="evidence" value="ECO:0007669"/>
    <property type="project" value="UniProtKB-SubCell"/>
</dbReference>
<evidence type="ECO:0000313" key="11">
    <source>
        <dbReference type="Proteomes" id="UP000198972"/>
    </source>
</evidence>
<dbReference type="RefSeq" id="WP_139173171.1">
    <property type="nucleotide sequence ID" value="NZ_FNBG01000047.1"/>
</dbReference>
<evidence type="ECO:0000256" key="1">
    <source>
        <dbReference type="ARBA" id="ARBA00004651"/>
    </source>
</evidence>
<evidence type="ECO:0000256" key="6">
    <source>
        <dbReference type="ARBA" id="ARBA00023136"/>
    </source>
</evidence>
<keyword evidence="11" id="KW-1185">Reference proteome</keyword>
<dbReference type="SUPFAM" id="SSF90123">
    <property type="entry name" value="ABC transporter transmembrane region"/>
    <property type="match status" value="1"/>
</dbReference>
<dbReference type="Gene3D" id="3.40.50.300">
    <property type="entry name" value="P-loop containing nucleotide triphosphate hydrolases"/>
    <property type="match status" value="1"/>
</dbReference>
<dbReference type="AlphaFoldDB" id="A0A1G7UN38"/>
<dbReference type="PANTHER" id="PTHR43394:SF1">
    <property type="entry name" value="ATP-BINDING CASSETTE SUB-FAMILY B MEMBER 10, MITOCHONDRIAL"/>
    <property type="match status" value="1"/>
</dbReference>
<evidence type="ECO:0000256" key="5">
    <source>
        <dbReference type="ARBA" id="ARBA00022989"/>
    </source>
</evidence>
<dbReference type="Pfam" id="PF00664">
    <property type="entry name" value="ABC_membrane"/>
    <property type="match status" value="1"/>
</dbReference>
<sequence>MRIIKQPKIKTIKSLLFKNKALLIGTIAFSIIMAGLNVYLAFILKMLINISVDGEVSDLLQLVLIVIVFLSLYLIVSVFQYWLKNKYVKEALVSYKDAITEKIIKKDLSDFRRKNSGSYISVINNDVKTIETDYVEGNIIIMTQVTLFLFGLGSMFYLNIQVAIVAVILSLLPVITSIALNGKVAFLQKNVSEKNESYTTTIKDIFNGFTVIKSFGVEKEVSKAISNANSSLEVDKRKFKNLTELIKSLTEVSGFVVVVGTFTFGTWLAINGKTTPGDVLAYIQLLNYLLGPIVILAEYVNKRKAGAVLVTKIDNLLSENEQRDAGIEKDHFENKIAFENVSFSFDGEQDVLSDISLELEKGKSYAIVGLSGSGKSTLVNLLMGYYESYRGKISIDDVELKEINSTSLYKMLSVIQQEVFMFDAPIENNIFLYKSYSQEALDDAIKMSGLDGFIDKKGADFNCGENGSQLSGGEKQRVSIARALIKGTPILLLDEATSSLDNETAQAIEKSILNLKNTTRIIVTHKLNGDALSIYDEIIMMKNGRVVEKGSFTDLIEKRGFFYSLYNVTYTESEKEAVPSF</sequence>
<evidence type="ECO:0000256" key="7">
    <source>
        <dbReference type="SAM" id="Phobius"/>
    </source>
</evidence>
<gene>
    <name evidence="10" type="ORF">SAMN04488542_1473</name>
</gene>
<keyword evidence="2 7" id="KW-0812">Transmembrane</keyword>
<dbReference type="Pfam" id="PF00005">
    <property type="entry name" value="ABC_tran"/>
    <property type="match status" value="1"/>
</dbReference>
<feature type="transmembrane region" description="Helical" evidence="7">
    <location>
        <begin position="139"/>
        <end position="158"/>
    </location>
</feature>
<feature type="domain" description="ABC transporter" evidence="8">
    <location>
        <begin position="336"/>
        <end position="568"/>
    </location>
</feature>
<dbReference type="InterPro" id="IPR017871">
    <property type="entry name" value="ABC_transporter-like_CS"/>
</dbReference>
<feature type="transmembrane region" description="Helical" evidence="7">
    <location>
        <begin position="245"/>
        <end position="270"/>
    </location>
</feature>
<proteinExistence type="predicted"/>
<dbReference type="SUPFAM" id="SSF52540">
    <property type="entry name" value="P-loop containing nucleoside triphosphate hydrolases"/>
    <property type="match status" value="1"/>
</dbReference>
<dbReference type="InterPro" id="IPR027417">
    <property type="entry name" value="P-loop_NTPase"/>
</dbReference>
<dbReference type="GO" id="GO:0016887">
    <property type="term" value="F:ATP hydrolysis activity"/>
    <property type="evidence" value="ECO:0007669"/>
    <property type="project" value="InterPro"/>
</dbReference>
<feature type="domain" description="ABC transmembrane type-1" evidence="9">
    <location>
        <begin position="24"/>
        <end position="305"/>
    </location>
</feature>
<dbReference type="PANTHER" id="PTHR43394">
    <property type="entry name" value="ATP-DEPENDENT PERMEASE MDL1, MITOCHONDRIAL"/>
    <property type="match status" value="1"/>
</dbReference>
<feature type="transmembrane region" description="Helical" evidence="7">
    <location>
        <begin position="62"/>
        <end position="83"/>
    </location>
</feature>
<dbReference type="InterPro" id="IPR036640">
    <property type="entry name" value="ABC1_TM_sf"/>
</dbReference>
<evidence type="ECO:0000256" key="4">
    <source>
        <dbReference type="ARBA" id="ARBA00022840"/>
    </source>
</evidence>
<dbReference type="STRING" id="670482.SAMN04488542_1473"/>
<reference evidence="10 11" key="1">
    <citation type="submission" date="2016-10" db="EMBL/GenBank/DDBJ databases">
        <authorList>
            <person name="de Groot N.N."/>
        </authorList>
    </citation>
    <scope>NUCLEOTIDE SEQUENCE [LARGE SCALE GENOMIC DNA]</scope>
    <source>
        <strain evidence="10 11">DSM 28129</strain>
    </source>
</reference>
<feature type="transmembrane region" description="Helical" evidence="7">
    <location>
        <begin position="21"/>
        <end position="42"/>
    </location>
</feature>
<dbReference type="GO" id="GO:0015421">
    <property type="term" value="F:ABC-type oligopeptide transporter activity"/>
    <property type="evidence" value="ECO:0007669"/>
    <property type="project" value="TreeGrafter"/>
</dbReference>
<accession>A0A1G7UN38</accession>
<feature type="transmembrane region" description="Helical" evidence="7">
    <location>
        <begin position="164"/>
        <end position="186"/>
    </location>
</feature>
<feature type="transmembrane region" description="Helical" evidence="7">
    <location>
        <begin position="282"/>
        <end position="300"/>
    </location>
</feature>
<dbReference type="PROSITE" id="PS50929">
    <property type="entry name" value="ABC_TM1F"/>
    <property type="match status" value="1"/>
</dbReference>
<dbReference type="GO" id="GO:0005524">
    <property type="term" value="F:ATP binding"/>
    <property type="evidence" value="ECO:0007669"/>
    <property type="project" value="UniProtKB-KW"/>
</dbReference>
<dbReference type="InterPro" id="IPR011527">
    <property type="entry name" value="ABC1_TM_dom"/>
</dbReference>
<dbReference type="SMART" id="SM00382">
    <property type="entry name" value="AAA"/>
    <property type="match status" value="1"/>
</dbReference>
<dbReference type="PROSITE" id="PS50893">
    <property type="entry name" value="ABC_TRANSPORTER_2"/>
    <property type="match status" value="1"/>
</dbReference>
<name>A0A1G7UN38_9BACL</name>
<organism evidence="10 11">
    <name type="scientific">Fontibacillus panacisegetis</name>
    <dbReference type="NCBI Taxonomy" id="670482"/>
    <lineage>
        <taxon>Bacteria</taxon>
        <taxon>Bacillati</taxon>
        <taxon>Bacillota</taxon>
        <taxon>Bacilli</taxon>
        <taxon>Bacillales</taxon>
        <taxon>Paenibacillaceae</taxon>
        <taxon>Fontibacillus</taxon>
    </lineage>
</organism>